<evidence type="ECO:0000313" key="2">
    <source>
        <dbReference type="Proteomes" id="UP000694402"/>
    </source>
</evidence>
<dbReference type="Proteomes" id="UP000694402">
    <property type="component" value="Unassembled WGS sequence"/>
</dbReference>
<dbReference type="GeneTree" id="ENSGT00970000196788"/>
<accession>A0A8C8H4H0</accession>
<protein>
    <submittedName>
        <fullName evidence="1">Uncharacterized protein</fullName>
    </submittedName>
</protein>
<dbReference type="AlphaFoldDB" id="A0A8C8H4H0"/>
<proteinExistence type="predicted"/>
<dbReference type="Ensembl" id="ENSOTST00005064624.2">
    <property type="protein sequence ID" value="ENSOTSP00005059387.1"/>
    <property type="gene ID" value="ENSOTSG00005028590.2"/>
</dbReference>
<evidence type="ECO:0000313" key="1">
    <source>
        <dbReference type="Ensembl" id="ENSOTSP00005059387.1"/>
    </source>
</evidence>
<keyword evidence="2" id="KW-1185">Reference proteome</keyword>
<dbReference type="SUPFAM" id="SSF118359">
    <property type="entry name" value="Expressed protein At2g23090/F21P24.15"/>
    <property type="match status" value="1"/>
</dbReference>
<gene>
    <name evidence="1" type="primary">ZNF706</name>
</gene>
<organism evidence="1 2">
    <name type="scientific">Oncorhynchus tshawytscha</name>
    <name type="common">Chinook salmon</name>
    <name type="synonym">Salmo tshawytscha</name>
    <dbReference type="NCBI Taxonomy" id="74940"/>
    <lineage>
        <taxon>Eukaryota</taxon>
        <taxon>Metazoa</taxon>
        <taxon>Chordata</taxon>
        <taxon>Craniata</taxon>
        <taxon>Vertebrata</taxon>
        <taxon>Euteleostomi</taxon>
        <taxon>Actinopterygii</taxon>
        <taxon>Neopterygii</taxon>
        <taxon>Teleostei</taxon>
        <taxon>Protacanthopterygii</taxon>
        <taxon>Salmoniformes</taxon>
        <taxon>Salmonidae</taxon>
        <taxon>Salmoninae</taxon>
        <taxon>Oncorhynchus</taxon>
    </lineage>
</organism>
<sequence>MPSGVNTFASHCTISKGCVLPKKKKGAAVDQKTAALVHTCPVSSIPSLQWSRYWLMFKQHLESKHPKSPMVPVLVDVQAAP</sequence>
<reference evidence="1" key="1">
    <citation type="submission" date="2025-08" db="UniProtKB">
        <authorList>
            <consortium name="Ensembl"/>
        </authorList>
    </citation>
    <scope>IDENTIFICATION</scope>
</reference>
<name>A0A8C8H4H0_ONCTS</name>
<reference evidence="1" key="2">
    <citation type="submission" date="2025-09" db="UniProtKB">
        <authorList>
            <consortium name="Ensembl"/>
        </authorList>
    </citation>
    <scope>IDENTIFICATION</scope>
</reference>